<dbReference type="Pfam" id="PF14434">
    <property type="entry name" value="Imm6"/>
    <property type="match status" value="1"/>
</dbReference>
<dbReference type="EMBL" id="JAECVW010000002">
    <property type="protein sequence ID" value="MBH8594597.1"/>
    <property type="molecule type" value="Genomic_DNA"/>
</dbReference>
<comment type="caution">
    <text evidence="1">The sequence shown here is derived from an EMBL/GenBank/DDBJ whole genome shotgun (WGS) entry which is preliminary data.</text>
</comment>
<accession>A0A8I1DE56</accession>
<gene>
    <name evidence="1" type="ORF">I8U20_04545</name>
</gene>
<proteinExistence type="predicted"/>
<evidence type="ECO:0000313" key="2">
    <source>
        <dbReference type="Proteomes" id="UP000633619"/>
    </source>
</evidence>
<organism evidence="1 2">
    <name type="scientific">Thermoactinomyces intermedius</name>
    <dbReference type="NCBI Taxonomy" id="2024"/>
    <lineage>
        <taxon>Bacteria</taxon>
        <taxon>Bacillati</taxon>
        <taxon>Bacillota</taxon>
        <taxon>Bacilli</taxon>
        <taxon>Bacillales</taxon>
        <taxon>Thermoactinomycetaceae</taxon>
        <taxon>Thermoactinomyces</taxon>
    </lineage>
</organism>
<evidence type="ECO:0000313" key="1">
    <source>
        <dbReference type="EMBL" id="MBH8594597.1"/>
    </source>
</evidence>
<name>A0A8I1DE56_THEIN</name>
<reference evidence="1 2" key="1">
    <citation type="submission" date="2020-12" db="EMBL/GenBank/DDBJ databases">
        <title>WGS of Thermoactinomyces spp.</title>
        <authorList>
            <person name="Cheng K."/>
        </authorList>
    </citation>
    <scope>NUCLEOTIDE SEQUENCE [LARGE SCALE GENOMIC DNA]</scope>
    <source>
        <strain evidence="2">CICC 10671\DSM 43846</strain>
    </source>
</reference>
<dbReference type="RefSeq" id="WP_181731829.1">
    <property type="nucleotide sequence ID" value="NZ_JACEIR010000003.1"/>
</dbReference>
<evidence type="ECO:0008006" key="3">
    <source>
        <dbReference type="Google" id="ProtNLM"/>
    </source>
</evidence>
<sequence length="172" mass="20441">MEWYKKVNMDAKAAFLLTLTERVLDPIENYDWYPIVRTSMDACWEWVEEKKNHGDDLYENVENEDEEGLIFIEGVAYESDKVYSPQVKLVWACVLDAVCYTCWQAYQYEKEYLPQSLEGESDRTIDEFMEKIVKTVGYQEEWAKCLKEYLLKHYPAGSDKKMKREELLNLIA</sequence>
<dbReference type="Proteomes" id="UP000633619">
    <property type="component" value="Unassembled WGS sequence"/>
</dbReference>
<dbReference type="InterPro" id="IPR025674">
    <property type="entry name" value="Imm6"/>
</dbReference>
<keyword evidence="2" id="KW-1185">Reference proteome</keyword>
<protein>
    <recommendedName>
        <fullName evidence="3">Immunity protein Imm6</fullName>
    </recommendedName>
</protein>
<dbReference type="AlphaFoldDB" id="A0A8I1DE56"/>